<evidence type="ECO:0000256" key="6">
    <source>
        <dbReference type="ARBA" id="ARBA00038076"/>
    </source>
</evidence>
<keyword evidence="11" id="KW-1185">Reference proteome</keyword>
<evidence type="ECO:0000259" key="8">
    <source>
        <dbReference type="Pfam" id="PF02687"/>
    </source>
</evidence>
<dbReference type="EMBL" id="JACRSN010000021">
    <property type="protein sequence ID" value="MBC8534683.1"/>
    <property type="molecule type" value="Genomic_DNA"/>
</dbReference>
<dbReference type="Pfam" id="PF12704">
    <property type="entry name" value="MacB_PCD"/>
    <property type="match status" value="1"/>
</dbReference>
<feature type="domain" description="MacB-like periplasmic core" evidence="9">
    <location>
        <begin position="20"/>
        <end position="239"/>
    </location>
</feature>
<dbReference type="InterPro" id="IPR025857">
    <property type="entry name" value="MacB_PCD"/>
</dbReference>
<keyword evidence="3 7" id="KW-0812">Transmembrane</keyword>
<evidence type="ECO:0000313" key="10">
    <source>
        <dbReference type="EMBL" id="MBC8534683.1"/>
    </source>
</evidence>
<dbReference type="Proteomes" id="UP000651482">
    <property type="component" value="Unassembled WGS sequence"/>
</dbReference>
<feature type="transmembrane region" description="Helical" evidence="7">
    <location>
        <begin position="21"/>
        <end position="41"/>
    </location>
</feature>
<proteinExistence type="inferred from homology"/>
<dbReference type="AlphaFoldDB" id="A0A926DA69"/>
<keyword evidence="4 7" id="KW-1133">Transmembrane helix</keyword>
<feature type="transmembrane region" description="Helical" evidence="7">
    <location>
        <begin position="322"/>
        <end position="348"/>
    </location>
</feature>
<dbReference type="InterPro" id="IPR003838">
    <property type="entry name" value="ABC3_permease_C"/>
</dbReference>
<feature type="domain" description="ABC3 transporter permease C-terminal" evidence="8">
    <location>
        <begin position="276"/>
        <end position="390"/>
    </location>
</feature>
<dbReference type="GO" id="GO:0022857">
    <property type="term" value="F:transmembrane transporter activity"/>
    <property type="evidence" value="ECO:0007669"/>
    <property type="project" value="TreeGrafter"/>
</dbReference>
<evidence type="ECO:0000259" key="9">
    <source>
        <dbReference type="Pfam" id="PF12704"/>
    </source>
</evidence>
<dbReference type="GO" id="GO:0005886">
    <property type="term" value="C:plasma membrane"/>
    <property type="evidence" value="ECO:0007669"/>
    <property type="project" value="UniProtKB-SubCell"/>
</dbReference>
<dbReference type="PANTHER" id="PTHR30572:SF4">
    <property type="entry name" value="ABC TRANSPORTER PERMEASE YTRF"/>
    <property type="match status" value="1"/>
</dbReference>
<evidence type="ECO:0000256" key="2">
    <source>
        <dbReference type="ARBA" id="ARBA00022475"/>
    </source>
</evidence>
<keyword evidence="2" id="KW-1003">Cell membrane</keyword>
<keyword evidence="5 7" id="KW-0472">Membrane</keyword>
<evidence type="ECO:0000256" key="1">
    <source>
        <dbReference type="ARBA" id="ARBA00004651"/>
    </source>
</evidence>
<evidence type="ECO:0000256" key="3">
    <source>
        <dbReference type="ARBA" id="ARBA00022692"/>
    </source>
</evidence>
<accession>A0A926DA69</accession>
<feature type="transmembrane region" description="Helical" evidence="7">
    <location>
        <begin position="360"/>
        <end position="380"/>
    </location>
</feature>
<gene>
    <name evidence="10" type="ORF">IAG03_11945</name>
</gene>
<dbReference type="PANTHER" id="PTHR30572">
    <property type="entry name" value="MEMBRANE COMPONENT OF TRANSPORTER-RELATED"/>
    <property type="match status" value="1"/>
</dbReference>
<dbReference type="InterPro" id="IPR050250">
    <property type="entry name" value="Macrolide_Exporter_MacB"/>
</dbReference>
<comment type="subcellular location">
    <subcellularLocation>
        <location evidence="1">Cell membrane</location>
        <topology evidence="1">Multi-pass membrane protein</topology>
    </subcellularLocation>
</comment>
<reference evidence="10" key="1">
    <citation type="submission" date="2020-08" db="EMBL/GenBank/DDBJ databases">
        <title>Genome public.</title>
        <authorList>
            <person name="Liu C."/>
            <person name="Sun Q."/>
        </authorList>
    </citation>
    <scope>NUCLEOTIDE SEQUENCE</scope>
    <source>
        <strain evidence="10">NSJ-40</strain>
    </source>
</reference>
<evidence type="ECO:0000256" key="4">
    <source>
        <dbReference type="ARBA" id="ARBA00022989"/>
    </source>
</evidence>
<evidence type="ECO:0000256" key="7">
    <source>
        <dbReference type="SAM" id="Phobius"/>
    </source>
</evidence>
<organism evidence="10 11">
    <name type="scientific">Yeguia hominis</name>
    <dbReference type="NCBI Taxonomy" id="2763662"/>
    <lineage>
        <taxon>Bacteria</taxon>
        <taxon>Bacillati</taxon>
        <taxon>Bacillota</taxon>
        <taxon>Clostridia</taxon>
        <taxon>Eubacteriales</taxon>
        <taxon>Yeguiaceae</taxon>
        <taxon>Yeguia</taxon>
    </lineage>
</organism>
<protein>
    <submittedName>
        <fullName evidence="10">ABC transporter permease</fullName>
    </submittedName>
</protein>
<comment type="caution">
    <text evidence="10">The sequence shown here is derived from an EMBL/GenBank/DDBJ whole genome shotgun (WGS) entry which is preliminary data.</text>
</comment>
<sequence length="397" mass="42761">MIFDLFRNAFRNLRHKKGRSILTISSVAIGAAAVIVIGSIGECGTAILSTELDNMGMGGFTIAVDSETNSTGKLLSEDLTLVKNETDVQDASPILVYNGNVSHRDVEEDVLLWGVDETADDIVSIQPLYGRTLTKFDIQSQNQVCLVDAEIAKAFYFRDNIVGKTIYLNCMGTQQAFEVIGVVKTGGGLLQNLIGNYVPSFVYVPVSTLQALTQRNDFDRIAVKATENADPVQAGNLISQKLDRKSQTTHGYIITNLSNQRDQLLNILEMVTLVLIVIGAISLLVSGLGIMTVMLVSVSERTKEIGIKKSIGAKRSRILQEFLAEAMLVTAFGSMVGILVGVGISWIGATILQVQLIPNFSVLIGTFWGSVLIGGVFGVYPAAKASKLDPAVALRES</sequence>
<dbReference type="Pfam" id="PF02687">
    <property type="entry name" value="FtsX"/>
    <property type="match status" value="1"/>
</dbReference>
<evidence type="ECO:0000313" key="11">
    <source>
        <dbReference type="Proteomes" id="UP000651482"/>
    </source>
</evidence>
<comment type="similarity">
    <text evidence="6">Belongs to the ABC-4 integral membrane protein family.</text>
</comment>
<feature type="transmembrane region" description="Helical" evidence="7">
    <location>
        <begin position="270"/>
        <end position="298"/>
    </location>
</feature>
<name>A0A926DA69_9FIRM</name>
<evidence type="ECO:0000256" key="5">
    <source>
        <dbReference type="ARBA" id="ARBA00023136"/>
    </source>
</evidence>